<feature type="region of interest" description="Disordered" evidence="1">
    <location>
        <begin position="707"/>
        <end position="733"/>
    </location>
</feature>
<gene>
    <name evidence="2" type="ORF">N7458_001611</name>
</gene>
<dbReference type="Proteomes" id="UP001213681">
    <property type="component" value="Unassembled WGS sequence"/>
</dbReference>
<feature type="compositionally biased region" description="Polar residues" evidence="1">
    <location>
        <begin position="154"/>
        <end position="163"/>
    </location>
</feature>
<organism evidence="2 3">
    <name type="scientific">Penicillium daleae</name>
    <dbReference type="NCBI Taxonomy" id="63821"/>
    <lineage>
        <taxon>Eukaryota</taxon>
        <taxon>Fungi</taxon>
        <taxon>Dikarya</taxon>
        <taxon>Ascomycota</taxon>
        <taxon>Pezizomycotina</taxon>
        <taxon>Eurotiomycetes</taxon>
        <taxon>Eurotiomycetidae</taxon>
        <taxon>Eurotiales</taxon>
        <taxon>Aspergillaceae</taxon>
        <taxon>Penicillium</taxon>
    </lineage>
</organism>
<evidence type="ECO:0000313" key="2">
    <source>
        <dbReference type="EMBL" id="KAJ5460059.1"/>
    </source>
</evidence>
<feature type="compositionally biased region" description="Basic and acidic residues" evidence="1">
    <location>
        <begin position="638"/>
        <end position="652"/>
    </location>
</feature>
<feature type="region of interest" description="Disordered" evidence="1">
    <location>
        <begin position="490"/>
        <end position="685"/>
    </location>
</feature>
<dbReference type="GeneID" id="81595237"/>
<proteinExistence type="predicted"/>
<feature type="compositionally biased region" description="Basic and acidic residues" evidence="1">
    <location>
        <begin position="289"/>
        <end position="299"/>
    </location>
</feature>
<reference evidence="2" key="1">
    <citation type="submission" date="2022-12" db="EMBL/GenBank/DDBJ databases">
        <authorList>
            <person name="Petersen C."/>
        </authorList>
    </citation>
    <scope>NUCLEOTIDE SEQUENCE</scope>
    <source>
        <strain evidence="2">IBT 16125</strain>
    </source>
</reference>
<feature type="region of interest" description="Disordered" evidence="1">
    <location>
        <begin position="1"/>
        <end position="462"/>
    </location>
</feature>
<feature type="compositionally biased region" description="Polar residues" evidence="1">
    <location>
        <begin position="576"/>
        <end position="601"/>
    </location>
</feature>
<evidence type="ECO:0000313" key="3">
    <source>
        <dbReference type="Proteomes" id="UP001213681"/>
    </source>
</evidence>
<dbReference type="AlphaFoldDB" id="A0AAD6G533"/>
<feature type="compositionally biased region" description="Polar residues" evidence="1">
    <location>
        <begin position="368"/>
        <end position="396"/>
    </location>
</feature>
<feature type="compositionally biased region" description="Basic and acidic residues" evidence="1">
    <location>
        <begin position="263"/>
        <end position="272"/>
    </location>
</feature>
<feature type="compositionally biased region" description="Polar residues" evidence="1">
    <location>
        <begin position="517"/>
        <end position="533"/>
    </location>
</feature>
<evidence type="ECO:0000256" key="1">
    <source>
        <dbReference type="SAM" id="MobiDB-lite"/>
    </source>
</evidence>
<dbReference type="EMBL" id="JAPVEA010000002">
    <property type="protein sequence ID" value="KAJ5460059.1"/>
    <property type="molecule type" value="Genomic_DNA"/>
</dbReference>
<feature type="compositionally biased region" description="Polar residues" evidence="1">
    <location>
        <begin position="626"/>
        <end position="636"/>
    </location>
</feature>
<name>A0AAD6G533_9EURO</name>
<accession>A0AAD6G533</accession>
<sequence>MDPASSLEGSADDERAGKRLKANGSVEYGPSAETDKGDFLGQTSKTHSSSADVDRRKSGGFPGQSQFASDLEQEMIAALGLSPAEPRPQQASTFEPRLSPSATVALHSDGPRSQPKDELKNDTGSCLTCAPASEEPSEKNLPALPIRPPTPPTVSNMKDSSLPSIPVSETMLPSIRPVSEENAKPTLPKIEHFSIDLSTQDVPVEGISPEVLPKDISSPKEEEHPPSLPPKDMQPRGVPSQGVVSPKPRFAARQLSVSTLGVDEQRVGHPPEGEVDTPPSPLQQPGKMAQDDMPDHHAYDQSSSRALVSDFTLPSLDDVAPGFGSTYPHRPPTSAEILESKRKSISGLPPSTPAVHSPLRNEVRYSPGTRSSILSFGSFGRQSNNSKGTRPNTPANEMSEHAASGDSRMDKLKNFGRRRRASVGNALSGLQDGFSKELQGLQARGAESESQPKEGGQKKRAFNRISVCDIIETKASYYLINHLQGFFGRQQEPQPAQSKAFDFGADRPAPMKALPTAPQSSQPQDSFRHNGNLTIDPVDKDLPPPPVSKSSFSSVESSNHARDPRQWASLPLPPVTATNPMLTSRFYSSFQSEEPPTATQHTRTKSQPMLSPPPLSPIGGSDSDKSNQSIPLSDVSQVEERTIPQEHEHEDAQPPVPPKSPEIQPQPEQDPNLPKDVSDVSIFSTYPHRGDARLVNETHEPVELAVTHDDSSEEIIMSPTSYPGQEWTPTDYY</sequence>
<feature type="compositionally biased region" description="Basic and acidic residues" evidence="1">
    <location>
        <begin position="178"/>
        <end position="194"/>
    </location>
</feature>
<keyword evidence="3" id="KW-1185">Reference proteome</keyword>
<feature type="compositionally biased region" description="Polar residues" evidence="1">
    <location>
        <begin position="41"/>
        <end position="51"/>
    </location>
</feature>
<reference evidence="2" key="2">
    <citation type="journal article" date="2023" name="IMA Fungus">
        <title>Comparative genomic study of the Penicillium genus elucidates a diverse pangenome and 15 lateral gene transfer events.</title>
        <authorList>
            <person name="Petersen C."/>
            <person name="Sorensen T."/>
            <person name="Nielsen M.R."/>
            <person name="Sondergaard T.E."/>
            <person name="Sorensen J.L."/>
            <person name="Fitzpatrick D.A."/>
            <person name="Frisvad J.C."/>
            <person name="Nielsen K.L."/>
        </authorList>
    </citation>
    <scope>NUCLEOTIDE SEQUENCE</scope>
    <source>
        <strain evidence="2">IBT 16125</strain>
    </source>
</reference>
<dbReference type="RefSeq" id="XP_056769101.1">
    <property type="nucleotide sequence ID" value="XM_056904994.1"/>
</dbReference>
<protein>
    <submittedName>
        <fullName evidence="2">Uncharacterized protein</fullName>
    </submittedName>
</protein>
<feature type="compositionally biased region" description="Basic and acidic residues" evidence="1">
    <location>
        <begin position="446"/>
        <end position="457"/>
    </location>
</feature>
<comment type="caution">
    <text evidence="2">The sequence shown here is derived from an EMBL/GenBank/DDBJ whole genome shotgun (WGS) entry which is preliminary data.</text>
</comment>
<feature type="compositionally biased region" description="Low complexity" evidence="1">
    <location>
        <begin position="548"/>
        <end position="558"/>
    </location>
</feature>